<accession>A0A9D2PWE7</accession>
<sequence length="237" mass="26552">MYRLYGIPARYAAGYAVSPEEFSPQEDGSFRAVLTDGQAHAWAEIYVDEAGWIPVEMTPSAEETRQTEMMALGDDQEALQAGQEMNGTDILENEPGENAGDENLHQEGEDVYESGQAAGENTWGFPGENRKGNFNPIQGVLLSAAALTGVCLGGWMFRKKRREGALELWRRAQVLAGMNGTDLKETEIFWMEQLRKAAMKEQFGPAGLSKEEISSSRRLYEQLKRSMIRRFNIWKGM</sequence>
<dbReference type="Proteomes" id="UP000823863">
    <property type="component" value="Unassembled WGS sequence"/>
</dbReference>
<evidence type="ECO:0000313" key="2">
    <source>
        <dbReference type="EMBL" id="HJC67250.1"/>
    </source>
</evidence>
<name>A0A9D2PWE7_9FIRM</name>
<dbReference type="SUPFAM" id="SSF54001">
    <property type="entry name" value="Cysteine proteinases"/>
    <property type="match status" value="1"/>
</dbReference>
<dbReference type="EMBL" id="DWWB01000061">
    <property type="protein sequence ID" value="HJC67250.1"/>
    <property type="molecule type" value="Genomic_DNA"/>
</dbReference>
<dbReference type="PANTHER" id="PTHR42736">
    <property type="entry name" value="PROTEIN-GLUTAMINE GAMMA-GLUTAMYLTRANSFERASE"/>
    <property type="match status" value="1"/>
</dbReference>
<dbReference type="Gene3D" id="3.10.620.30">
    <property type="match status" value="1"/>
</dbReference>
<evidence type="ECO:0000259" key="1">
    <source>
        <dbReference type="Pfam" id="PF01841"/>
    </source>
</evidence>
<dbReference type="PANTHER" id="PTHR42736:SF1">
    <property type="entry name" value="PROTEIN-GLUTAMINE GAMMA-GLUTAMYLTRANSFERASE"/>
    <property type="match status" value="1"/>
</dbReference>
<dbReference type="InterPro" id="IPR002931">
    <property type="entry name" value="Transglutaminase-like"/>
</dbReference>
<dbReference type="Pfam" id="PF01841">
    <property type="entry name" value="Transglut_core"/>
    <property type="match status" value="1"/>
</dbReference>
<dbReference type="InterPro" id="IPR052901">
    <property type="entry name" value="Bact_TGase-like"/>
</dbReference>
<reference evidence="2" key="2">
    <citation type="submission" date="2021-04" db="EMBL/GenBank/DDBJ databases">
        <authorList>
            <person name="Gilroy R."/>
        </authorList>
    </citation>
    <scope>NUCLEOTIDE SEQUENCE</scope>
    <source>
        <strain evidence="2">CHK198-12963</strain>
    </source>
</reference>
<reference evidence="2" key="1">
    <citation type="journal article" date="2021" name="PeerJ">
        <title>Extensive microbial diversity within the chicken gut microbiome revealed by metagenomics and culture.</title>
        <authorList>
            <person name="Gilroy R."/>
            <person name="Ravi A."/>
            <person name="Getino M."/>
            <person name="Pursley I."/>
            <person name="Horton D.L."/>
            <person name="Alikhan N.F."/>
            <person name="Baker D."/>
            <person name="Gharbi K."/>
            <person name="Hall N."/>
            <person name="Watson M."/>
            <person name="Adriaenssens E.M."/>
            <person name="Foster-Nyarko E."/>
            <person name="Jarju S."/>
            <person name="Secka A."/>
            <person name="Antonio M."/>
            <person name="Oren A."/>
            <person name="Chaudhuri R.R."/>
            <person name="La Ragione R."/>
            <person name="Hildebrand F."/>
            <person name="Pallen M.J."/>
        </authorList>
    </citation>
    <scope>NUCLEOTIDE SEQUENCE</scope>
    <source>
        <strain evidence="2">CHK198-12963</strain>
    </source>
</reference>
<gene>
    <name evidence="2" type="ORF">H9931_11135</name>
</gene>
<protein>
    <submittedName>
        <fullName evidence="2">Transglutaminase-like domain-containing protein</fullName>
    </submittedName>
</protein>
<organism evidence="2 3">
    <name type="scientific">Candidatus Enterocloster excrementigallinarum</name>
    <dbReference type="NCBI Taxonomy" id="2838558"/>
    <lineage>
        <taxon>Bacteria</taxon>
        <taxon>Bacillati</taxon>
        <taxon>Bacillota</taxon>
        <taxon>Clostridia</taxon>
        <taxon>Lachnospirales</taxon>
        <taxon>Lachnospiraceae</taxon>
        <taxon>Enterocloster</taxon>
    </lineage>
</organism>
<dbReference type="AlphaFoldDB" id="A0A9D2PWE7"/>
<evidence type="ECO:0000313" key="3">
    <source>
        <dbReference type="Proteomes" id="UP000823863"/>
    </source>
</evidence>
<proteinExistence type="predicted"/>
<comment type="caution">
    <text evidence="2">The sequence shown here is derived from an EMBL/GenBank/DDBJ whole genome shotgun (WGS) entry which is preliminary data.</text>
</comment>
<dbReference type="InterPro" id="IPR038765">
    <property type="entry name" value="Papain-like_cys_pep_sf"/>
</dbReference>
<feature type="domain" description="Transglutaminase-like" evidence="1">
    <location>
        <begin position="1"/>
        <end position="56"/>
    </location>
</feature>